<organism evidence="1 2">
    <name type="scientific">Phreatobacter aquaticus</name>
    <dbReference type="NCBI Taxonomy" id="2570229"/>
    <lineage>
        <taxon>Bacteria</taxon>
        <taxon>Pseudomonadati</taxon>
        <taxon>Pseudomonadota</taxon>
        <taxon>Alphaproteobacteria</taxon>
        <taxon>Hyphomicrobiales</taxon>
        <taxon>Phreatobacteraceae</taxon>
        <taxon>Phreatobacter</taxon>
    </lineage>
</organism>
<evidence type="ECO:0000313" key="1">
    <source>
        <dbReference type="EMBL" id="QCK88164.1"/>
    </source>
</evidence>
<protein>
    <submittedName>
        <fullName evidence="1">Uncharacterized protein</fullName>
    </submittedName>
</protein>
<dbReference type="Proteomes" id="UP000298588">
    <property type="component" value="Chromosome"/>
</dbReference>
<keyword evidence="2" id="KW-1185">Reference proteome</keyword>
<dbReference type="OrthoDB" id="286125at2"/>
<accession>A0A4D7QSF1</accession>
<dbReference type="RefSeq" id="WP_137101492.1">
    <property type="nucleotide sequence ID" value="NZ_CP039865.1"/>
</dbReference>
<gene>
    <name evidence="1" type="ORF">E8L99_21570</name>
</gene>
<dbReference type="EMBL" id="CP039865">
    <property type="protein sequence ID" value="QCK88164.1"/>
    <property type="molecule type" value="Genomic_DNA"/>
</dbReference>
<dbReference type="KEGG" id="paqt:E8L99_21570"/>
<dbReference type="AlphaFoldDB" id="A0A4D7QSF1"/>
<evidence type="ECO:0000313" key="2">
    <source>
        <dbReference type="Proteomes" id="UP000298588"/>
    </source>
</evidence>
<sequence length="144" mass="16459">MGDPASSLDSVGDPEAFMDGIETLIEADFEKITGWFDHGYFQGIDVFNTPFPTERGHVTIKTSQVSVFLYRLDALHRLQEPLSLFCGCPLSVKVQNNHPVPDIYDRLMRQRFSRSLVDKIYGSRYCQHFFTASEIGTLSDRFTR</sequence>
<reference evidence="1 2" key="1">
    <citation type="submission" date="2019-04" db="EMBL/GenBank/DDBJ databases">
        <title>Phreatobacter aquaticus sp. nov.</title>
        <authorList>
            <person name="Choi A."/>
            <person name="Baek K."/>
        </authorList>
    </citation>
    <scope>NUCLEOTIDE SEQUENCE [LARGE SCALE GENOMIC DNA]</scope>
    <source>
        <strain evidence="1 2">NMCR1094</strain>
    </source>
</reference>
<proteinExistence type="predicted"/>
<name>A0A4D7QSF1_9HYPH</name>